<dbReference type="GO" id="GO:0043041">
    <property type="term" value="P:amino acid activation for nonribosomal peptide biosynthetic process"/>
    <property type="evidence" value="ECO:0007669"/>
    <property type="project" value="TreeGrafter"/>
</dbReference>
<dbReference type="AlphaFoldDB" id="A0A8J4A427"/>
<dbReference type="Gene3D" id="3.30.559.10">
    <property type="entry name" value="Chloramphenicol acetyltransferase-like domain"/>
    <property type="match status" value="1"/>
</dbReference>
<dbReference type="GO" id="GO:0009239">
    <property type="term" value="P:enterobactin biosynthetic process"/>
    <property type="evidence" value="ECO:0007669"/>
    <property type="project" value="TreeGrafter"/>
</dbReference>
<sequence>MPLDQLSLEHPPVDHRVLPQYWTPPVIPVRDLVWTMERSSHDSVASVHGFTFRLVGDVNPIAVAAALGEVIERHDALRLTTVMVNRKRRQQVEPVGAPLDLIDLRGVDPAQRLDRARAVMATVLERPFNLARPPFLRAVLLRLGDRDRMLGLGMHHVLCDGTSTGALLDDLFDAYRTATTPEGATTPHVRLRFPDYEHRVPCDRHRFAGGAANLPTTRVGRMDQRGEAPRPAGTTPGSGQDGGPQGSPSCSRDRLAPLTDAFARH</sequence>
<dbReference type="SUPFAM" id="SSF52777">
    <property type="entry name" value="CoA-dependent acyltransferases"/>
    <property type="match status" value="1"/>
</dbReference>
<dbReference type="InterPro" id="IPR001242">
    <property type="entry name" value="Condensation_dom"/>
</dbReference>
<proteinExistence type="predicted"/>
<dbReference type="GO" id="GO:0031177">
    <property type="term" value="F:phosphopantetheine binding"/>
    <property type="evidence" value="ECO:0007669"/>
    <property type="project" value="TreeGrafter"/>
</dbReference>
<reference evidence="3" key="1">
    <citation type="submission" date="2021-01" db="EMBL/GenBank/DDBJ databases">
        <title>Whole genome shotgun sequence of Virgisporangium ochraceum NBRC 16418.</title>
        <authorList>
            <person name="Komaki H."/>
            <person name="Tamura T."/>
        </authorList>
    </citation>
    <scope>NUCLEOTIDE SEQUENCE</scope>
    <source>
        <strain evidence="3">NBRC 16418</strain>
    </source>
</reference>
<feature type="region of interest" description="Disordered" evidence="1">
    <location>
        <begin position="207"/>
        <end position="265"/>
    </location>
</feature>
<comment type="caution">
    <text evidence="3">The sequence shown here is derived from an EMBL/GenBank/DDBJ whole genome shotgun (WGS) entry which is preliminary data.</text>
</comment>
<dbReference type="GO" id="GO:0047527">
    <property type="term" value="F:2,3-dihydroxybenzoate-serine ligase activity"/>
    <property type="evidence" value="ECO:0007669"/>
    <property type="project" value="TreeGrafter"/>
</dbReference>
<keyword evidence="4" id="KW-1185">Reference proteome</keyword>
<dbReference type="PANTHER" id="PTHR45527">
    <property type="entry name" value="NONRIBOSOMAL PEPTIDE SYNTHETASE"/>
    <property type="match status" value="1"/>
</dbReference>
<dbReference type="Pfam" id="PF00668">
    <property type="entry name" value="Condensation"/>
    <property type="match status" value="1"/>
</dbReference>
<organism evidence="3 4">
    <name type="scientific">Virgisporangium ochraceum</name>
    <dbReference type="NCBI Taxonomy" id="65505"/>
    <lineage>
        <taxon>Bacteria</taxon>
        <taxon>Bacillati</taxon>
        <taxon>Actinomycetota</taxon>
        <taxon>Actinomycetes</taxon>
        <taxon>Micromonosporales</taxon>
        <taxon>Micromonosporaceae</taxon>
        <taxon>Virgisporangium</taxon>
    </lineage>
</organism>
<dbReference type="GO" id="GO:0005829">
    <property type="term" value="C:cytosol"/>
    <property type="evidence" value="ECO:0007669"/>
    <property type="project" value="TreeGrafter"/>
</dbReference>
<dbReference type="PANTHER" id="PTHR45527:SF1">
    <property type="entry name" value="FATTY ACID SYNTHASE"/>
    <property type="match status" value="1"/>
</dbReference>
<dbReference type="InterPro" id="IPR023213">
    <property type="entry name" value="CAT-like_dom_sf"/>
</dbReference>
<name>A0A8J4A427_9ACTN</name>
<dbReference type="Proteomes" id="UP000635606">
    <property type="component" value="Unassembled WGS sequence"/>
</dbReference>
<dbReference type="GO" id="GO:0009366">
    <property type="term" value="C:enterobactin synthetase complex"/>
    <property type="evidence" value="ECO:0007669"/>
    <property type="project" value="TreeGrafter"/>
</dbReference>
<dbReference type="GO" id="GO:0008610">
    <property type="term" value="P:lipid biosynthetic process"/>
    <property type="evidence" value="ECO:0007669"/>
    <property type="project" value="UniProtKB-ARBA"/>
</dbReference>
<accession>A0A8J4A427</accession>
<evidence type="ECO:0000256" key="1">
    <source>
        <dbReference type="SAM" id="MobiDB-lite"/>
    </source>
</evidence>
<gene>
    <name evidence="3" type="ORF">Voc01_087700</name>
</gene>
<evidence type="ECO:0000259" key="2">
    <source>
        <dbReference type="Pfam" id="PF00668"/>
    </source>
</evidence>
<dbReference type="EMBL" id="BOPH01000126">
    <property type="protein sequence ID" value="GIJ73853.1"/>
    <property type="molecule type" value="Genomic_DNA"/>
</dbReference>
<evidence type="ECO:0000313" key="4">
    <source>
        <dbReference type="Proteomes" id="UP000635606"/>
    </source>
</evidence>
<evidence type="ECO:0000313" key="3">
    <source>
        <dbReference type="EMBL" id="GIJ73853.1"/>
    </source>
</evidence>
<feature type="domain" description="Condensation" evidence="2">
    <location>
        <begin position="33"/>
        <end position="188"/>
    </location>
</feature>
<protein>
    <recommendedName>
        <fullName evidence="2">Condensation domain-containing protein</fullName>
    </recommendedName>
</protein>